<gene>
    <name evidence="1" type="ORF">AWB67_06749</name>
</gene>
<comment type="caution">
    <text evidence="1">The sequence shown here is derived from an EMBL/GenBank/DDBJ whole genome shotgun (WGS) entry which is preliminary data.</text>
</comment>
<protein>
    <submittedName>
        <fullName evidence="1">Uncharacterized protein</fullName>
    </submittedName>
</protein>
<dbReference type="AlphaFoldDB" id="A0A158KVR5"/>
<dbReference type="EMBL" id="FCOL02000134">
    <property type="protein sequence ID" value="SAL84700.1"/>
    <property type="molecule type" value="Genomic_DNA"/>
</dbReference>
<proteinExistence type="predicted"/>
<reference evidence="1" key="1">
    <citation type="submission" date="2016-01" db="EMBL/GenBank/DDBJ databases">
        <authorList>
            <person name="Peeters C."/>
        </authorList>
    </citation>
    <scope>NUCLEOTIDE SEQUENCE [LARGE SCALE GENOMIC DNA]</scope>
    <source>
        <strain evidence="1">LMG 22937</strain>
    </source>
</reference>
<evidence type="ECO:0000313" key="2">
    <source>
        <dbReference type="Proteomes" id="UP000054925"/>
    </source>
</evidence>
<keyword evidence="2" id="KW-1185">Reference proteome</keyword>
<organism evidence="1 2">
    <name type="scientific">Caballeronia terrestris</name>
    <dbReference type="NCBI Taxonomy" id="1226301"/>
    <lineage>
        <taxon>Bacteria</taxon>
        <taxon>Pseudomonadati</taxon>
        <taxon>Pseudomonadota</taxon>
        <taxon>Betaproteobacteria</taxon>
        <taxon>Burkholderiales</taxon>
        <taxon>Burkholderiaceae</taxon>
        <taxon>Caballeronia</taxon>
    </lineage>
</organism>
<name>A0A158KVR5_9BURK</name>
<accession>A0A158KVR5</accession>
<sequence>MAAVVALECVDRAGEIGEALQVFAVLEVVTAHCGREAQHFRALIGAEQRDDLVQAIDHIFEHFTAAIETVLSGIDQDAGFDQAIAQGRIGCDRRRLSFGLHQHGRFGRHVHF</sequence>
<evidence type="ECO:0000313" key="1">
    <source>
        <dbReference type="EMBL" id="SAL84700.1"/>
    </source>
</evidence>
<dbReference type="Proteomes" id="UP000054925">
    <property type="component" value="Unassembled WGS sequence"/>
</dbReference>